<evidence type="ECO:0000313" key="3">
    <source>
        <dbReference type="Proteomes" id="UP000474957"/>
    </source>
</evidence>
<keyword evidence="3" id="KW-1185">Reference proteome</keyword>
<comment type="caution">
    <text evidence="2">The sequence shown here is derived from an EMBL/GenBank/DDBJ whole genome shotgun (WGS) entry which is preliminary data.</text>
</comment>
<gene>
    <name evidence="2" type="ORF">GE300_08020</name>
</gene>
<reference evidence="2 3" key="1">
    <citation type="submission" date="2019-10" db="EMBL/GenBank/DDBJ databases">
        <title>Cognatihalovulum marinum gen. nov. sp. nov., a new member of the family Rhodobacteraceae isolated from deep seawater of the Northwest Indian Ocean.</title>
        <authorList>
            <person name="Ruan C."/>
            <person name="Wang J."/>
            <person name="Zheng X."/>
            <person name="Song L."/>
            <person name="Zhu Y."/>
            <person name="Huang Y."/>
            <person name="Lu Z."/>
            <person name="Du W."/>
            <person name="Huang L."/>
            <person name="Dai X."/>
        </authorList>
    </citation>
    <scope>NUCLEOTIDE SEQUENCE [LARGE SCALE GENOMIC DNA]</scope>
    <source>
        <strain evidence="2 3">2CG4</strain>
    </source>
</reference>
<protein>
    <submittedName>
        <fullName evidence="2">DUF1194 domain-containing protein</fullName>
    </submittedName>
</protein>
<keyword evidence="1" id="KW-0732">Signal</keyword>
<accession>A0A6L5YZ14</accession>
<name>A0A6L5YZ14_9RHOB</name>
<dbReference type="SUPFAM" id="SSF53300">
    <property type="entry name" value="vWA-like"/>
    <property type="match status" value="1"/>
</dbReference>
<dbReference type="InterPro" id="IPR036465">
    <property type="entry name" value="vWFA_dom_sf"/>
</dbReference>
<proteinExistence type="predicted"/>
<dbReference type="Gene3D" id="3.40.50.410">
    <property type="entry name" value="von Willebrand factor, type A domain"/>
    <property type="match status" value="1"/>
</dbReference>
<dbReference type="Proteomes" id="UP000474957">
    <property type="component" value="Unassembled WGS sequence"/>
</dbReference>
<feature type="chain" id="PRO_5027095162" evidence="1">
    <location>
        <begin position="20"/>
        <end position="259"/>
    </location>
</feature>
<organism evidence="2 3">
    <name type="scientific">Halovulum marinum</name>
    <dbReference type="NCBI Taxonomy" id="2662447"/>
    <lineage>
        <taxon>Bacteria</taxon>
        <taxon>Pseudomonadati</taxon>
        <taxon>Pseudomonadota</taxon>
        <taxon>Alphaproteobacteria</taxon>
        <taxon>Rhodobacterales</taxon>
        <taxon>Paracoccaceae</taxon>
        <taxon>Halovulum</taxon>
    </lineage>
</organism>
<evidence type="ECO:0000313" key="2">
    <source>
        <dbReference type="EMBL" id="MSU89561.1"/>
    </source>
</evidence>
<evidence type="ECO:0000256" key="1">
    <source>
        <dbReference type="SAM" id="SignalP"/>
    </source>
</evidence>
<sequence length="259" mass="28449">MIRRIALVTLLACAGAVAAQDPPLPVDLELVLAVDTSRSMDYDELRLQREGYAQALEHPAVTSALNMGRLGRSAIMYFEWGGEGRHRVLVDWTLITSPEDAAALAAGLRRQPLLAQRGTSISSAMAQAARWIETNGYDGARKVIDVSGDGPNNRGRPVLEVRDEVAALGIEVNGLPFMIKEPSGAYSIPDLDIYYENCVITGDRAFVIPIYEIDRLVVSIRQKLVLEISGRPPPPRLRRSSATDCLIGEKMRRQPLFTP</sequence>
<dbReference type="CDD" id="cd00198">
    <property type="entry name" value="vWFA"/>
    <property type="match status" value="1"/>
</dbReference>
<dbReference type="Pfam" id="PF06707">
    <property type="entry name" value="DUF1194"/>
    <property type="match status" value="1"/>
</dbReference>
<dbReference type="EMBL" id="WIND01000004">
    <property type="protein sequence ID" value="MSU89561.1"/>
    <property type="molecule type" value="Genomic_DNA"/>
</dbReference>
<dbReference type="InterPro" id="IPR010607">
    <property type="entry name" value="DUF1194"/>
</dbReference>
<dbReference type="RefSeq" id="WP_154446035.1">
    <property type="nucleotide sequence ID" value="NZ_WIND01000004.1"/>
</dbReference>
<feature type="signal peptide" evidence="1">
    <location>
        <begin position="1"/>
        <end position="19"/>
    </location>
</feature>
<dbReference type="AlphaFoldDB" id="A0A6L5YZ14"/>